<accession>A0A023DFE4</accession>
<dbReference type="Gene3D" id="3.40.50.2300">
    <property type="match status" value="2"/>
</dbReference>
<keyword evidence="1" id="KW-0805">Transcription regulation</keyword>
<keyword evidence="3" id="KW-0804">Transcription</keyword>
<dbReference type="AlphaFoldDB" id="A0A023DFE4"/>
<evidence type="ECO:0000259" key="4">
    <source>
        <dbReference type="PROSITE" id="PS50932"/>
    </source>
</evidence>
<dbReference type="Pfam" id="PF13377">
    <property type="entry name" value="Peripla_BP_3"/>
    <property type="match status" value="1"/>
</dbReference>
<dbReference type="InterPro" id="IPR001387">
    <property type="entry name" value="Cro/C1-type_HTH"/>
</dbReference>
<comment type="caution">
    <text evidence="6">The sequence shown here is derived from an EMBL/GenBank/DDBJ whole genome shotgun (WGS) entry which is preliminary data.</text>
</comment>
<evidence type="ECO:0000256" key="1">
    <source>
        <dbReference type="ARBA" id="ARBA00023015"/>
    </source>
</evidence>
<dbReference type="Proteomes" id="UP000023561">
    <property type="component" value="Unassembled WGS sequence"/>
</dbReference>
<evidence type="ECO:0000313" key="7">
    <source>
        <dbReference type="Proteomes" id="UP000023561"/>
    </source>
</evidence>
<dbReference type="EMBL" id="BAWO01000030">
    <property type="protein sequence ID" value="GAJ39985.1"/>
    <property type="molecule type" value="Genomic_DNA"/>
</dbReference>
<evidence type="ECO:0000256" key="2">
    <source>
        <dbReference type="ARBA" id="ARBA00023125"/>
    </source>
</evidence>
<dbReference type="GO" id="GO:0000976">
    <property type="term" value="F:transcription cis-regulatory region binding"/>
    <property type="evidence" value="ECO:0007669"/>
    <property type="project" value="TreeGrafter"/>
</dbReference>
<evidence type="ECO:0000259" key="5">
    <source>
        <dbReference type="PROSITE" id="PS50943"/>
    </source>
</evidence>
<gene>
    <name evidence="6" type="primary">ccpA</name>
    <name evidence="6" type="ORF">GCA01S_030_00660</name>
</gene>
<dbReference type="InterPro" id="IPR028082">
    <property type="entry name" value="Peripla_BP_I"/>
</dbReference>
<keyword evidence="2" id="KW-0238">DNA-binding</keyword>
<dbReference type="CDD" id="cd06288">
    <property type="entry name" value="PBP1_sucrose_transcription_regulator"/>
    <property type="match status" value="1"/>
</dbReference>
<dbReference type="PROSITE" id="PS50932">
    <property type="entry name" value="HTH_LACI_2"/>
    <property type="match status" value="1"/>
</dbReference>
<dbReference type="InterPro" id="IPR010982">
    <property type="entry name" value="Lambda_DNA-bd_dom_sf"/>
</dbReference>
<dbReference type="PROSITE" id="PS50943">
    <property type="entry name" value="HTH_CROC1"/>
    <property type="match status" value="1"/>
</dbReference>
<dbReference type="GO" id="GO:0003700">
    <property type="term" value="F:DNA-binding transcription factor activity"/>
    <property type="evidence" value="ECO:0007669"/>
    <property type="project" value="TreeGrafter"/>
</dbReference>
<dbReference type="InterPro" id="IPR000843">
    <property type="entry name" value="HTH_LacI"/>
</dbReference>
<dbReference type="OrthoDB" id="9796186at2"/>
<dbReference type="Gene3D" id="1.10.260.40">
    <property type="entry name" value="lambda repressor-like DNA-binding domains"/>
    <property type="match status" value="1"/>
</dbReference>
<evidence type="ECO:0000313" key="6">
    <source>
        <dbReference type="EMBL" id="GAJ39985.1"/>
    </source>
</evidence>
<dbReference type="PANTHER" id="PTHR30146">
    <property type="entry name" value="LACI-RELATED TRANSCRIPTIONAL REPRESSOR"/>
    <property type="match status" value="1"/>
</dbReference>
<dbReference type="PROSITE" id="PS00356">
    <property type="entry name" value="HTH_LACI_1"/>
    <property type="match status" value="1"/>
</dbReference>
<dbReference type="SMART" id="SM00354">
    <property type="entry name" value="HTH_LACI"/>
    <property type="match status" value="1"/>
</dbReference>
<dbReference type="PRINTS" id="PR00036">
    <property type="entry name" value="HTHLACI"/>
</dbReference>
<protein>
    <submittedName>
        <fullName evidence="6">Catabolite control protein A</fullName>
    </submittedName>
</protein>
<dbReference type="SUPFAM" id="SSF53822">
    <property type="entry name" value="Periplasmic binding protein-like I"/>
    <property type="match status" value="1"/>
</dbReference>
<feature type="domain" description="HTH cro/C1-type" evidence="5">
    <location>
        <begin position="4"/>
        <end position="50"/>
    </location>
</feature>
<organism evidence="6 7">
    <name type="scientific">Parageobacillus caldoxylosilyticus NBRC 107762</name>
    <dbReference type="NCBI Taxonomy" id="1220594"/>
    <lineage>
        <taxon>Bacteria</taxon>
        <taxon>Bacillati</taxon>
        <taxon>Bacillota</taxon>
        <taxon>Bacilli</taxon>
        <taxon>Bacillales</taxon>
        <taxon>Anoxybacillaceae</taxon>
        <taxon>Saccharococcus</taxon>
    </lineage>
</organism>
<feature type="domain" description="HTH lacI-type" evidence="4">
    <location>
        <begin position="2"/>
        <end position="56"/>
    </location>
</feature>
<evidence type="ECO:0000256" key="3">
    <source>
        <dbReference type="ARBA" id="ARBA00023163"/>
    </source>
</evidence>
<reference evidence="6 7" key="1">
    <citation type="submission" date="2014-04" db="EMBL/GenBank/DDBJ databases">
        <title>Whole genome shotgun sequence of Geobacillus caldoxylosilyticus NBRC 107762.</title>
        <authorList>
            <person name="Hosoyama A."/>
            <person name="Hosoyama Y."/>
            <person name="Katano-Makiyama Y."/>
            <person name="Tsuchikane K."/>
            <person name="Ohji S."/>
            <person name="Ichikawa N."/>
            <person name="Yamazoe A."/>
            <person name="Fujita N."/>
        </authorList>
    </citation>
    <scope>NUCLEOTIDE SEQUENCE [LARGE SCALE GENOMIC DNA]</scope>
    <source>
        <strain evidence="6 7">NBRC 107762</strain>
    </source>
</reference>
<dbReference type="CDD" id="cd01392">
    <property type="entry name" value="HTH_LacI"/>
    <property type="match status" value="1"/>
</dbReference>
<dbReference type="Pfam" id="PF00356">
    <property type="entry name" value="LacI"/>
    <property type="match status" value="1"/>
</dbReference>
<sequence>MVRLKDIAEKAGVSTATVSYVLNNKGNVSEETRKKILKILDELEYKPNQIAKSLKTRKTSTVGVIVEDITVFNAPEIIDGINECAEEHGFSILLTNLRLYKRIGNNFSNVDKCKHLITNAVDSLLSKQVDGIIYIGVHTRNVTGLISEIDKPLVYTYCFADSGYSVNYDDEFASFEATNYLIERGHRKIALISGLIDSIPAHERFNGYHKALMKHQLILNPSYVKTGDWSYESGYKMAKDLLQQKEPPTAILAMNDLMAGGVLEACRELGIQVPQDLSVIGFDNRECSLYYTPKLTTMDLPLRKMGAKSMEKILRLLNGESETIEMNTKLRCRLIVRESVSSPR</sequence>
<keyword evidence="7" id="KW-1185">Reference proteome</keyword>
<name>A0A023DFE4_9BACL</name>
<dbReference type="RefSeq" id="WP_042409390.1">
    <property type="nucleotide sequence ID" value="NZ_BAWO01000030.1"/>
</dbReference>
<dbReference type="InterPro" id="IPR046335">
    <property type="entry name" value="LacI/GalR-like_sensor"/>
</dbReference>
<dbReference type="PANTHER" id="PTHR30146:SF109">
    <property type="entry name" value="HTH-TYPE TRANSCRIPTIONAL REGULATOR GALS"/>
    <property type="match status" value="1"/>
</dbReference>
<dbReference type="SUPFAM" id="SSF47413">
    <property type="entry name" value="lambda repressor-like DNA-binding domains"/>
    <property type="match status" value="1"/>
</dbReference>
<proteinExistence type="predicted"/>